<dbReference type="Gene3D" id="1.10.150.80">
    <property type="entry name" value="HRDC domain"/>
    <property type="match status" value="1"/>
</dbReference>
<dbReference type="InterPro" id="IPR002121">
    <property type="entry name" value="HRDC_dom"/>
</dbReference>
<dbReference type="InterPro" id="IPR044876">
    <property type="entry name" value="HRDC_dom_sf"/>
</dbReference>
<dbReference type="AlphaFoldDB" id="A0A1I3F3U4"/>
<feature type="domain" description="HRDC" evidence="1">
    <location>
        <begin position="81"/>
        <end position="154"/>
    </location>
</feature>
<name>A0A1I3F3U4_9FLAO</name>
<sequence>MKVKILKVRITDEHLLSDQKLVDEFLLNHEICNVNSSFVYEENYWSACVYYEDKKKKEDTLSTTLNEPKAQKYSVEDQELNTDEIKILESLKLWRSEKAKEQNLPVYFIATNKELSSIAKFKPFKKEELQEIKGFGKFKIEHYGSEIIEILEQI</sequence>
<keyword evidence="3" id="KW-1185">Reference proteome</keyword>
<dbReference type="Proteomes" id="UP000198931">
    <property type="component" value="Unassembled WGS sequence"/>
</dbReference>
<dbReference type="Pfam" id="PF00570">
    <property type="entry name" value="HRDC"/>
    <property type="match status" value="1"/>
</dbReference>
<organism evidence="2 3">
    <name type="scientific">Halpernia frigidisoli</name>
    <dbReference type="NCBI Taxonomy" id="1125876"/>
    <lineage>
        <taxon>Bacteria</taxon>
        <taxon>Pseudomonadati</taxon>
        <taxon>Bacteroidota</taxon>
        <taxon>Flavobacteriia</taxon>
        <taxon>Flavobacteriales</taxon>
        <taxon>Weeksellaceae</taxon>
        <taxon>Chryseobacterium group</taxon>
        <taxon>Halpernia</taxon>
    </lineage>
</organism>
<accession>A0A1I3F3U4</accession>
<evidence type="ECO:0000259" key="1">
    <source>
        <dbReference type="PROSITE" id="PS50967"/>
    </source>
</evidence>
<reference evidence="2 3" key="1">
    <citation type="submission" date="2016-10" db="EMBL/GenBank/DDBJ databases">
        <authorList>
            <person name="de Groot N.N."/>
        </authorList>
    </citation>
    <scope>NUCLEOTIDE SEQUENCE [LARGE SCALE GENOMIC DNA]</scope>
    <source>
        <strain evidence="2 3">DSM 26000</strain>
    </source>
</reference>
<dbReference type="GO" id="GO:0003676">
    <property type="term" value="F:nucleic acid binding"/>
    <property type="evidence" value="ECO:0007669"/>
    <property type="project" value="InterPro"/>
</dbReference>
<evidence type="ECO:0000313" key="2">
    <source>
        <dbReference type="EMBL" id="SFI05820.1"/>
    </source>
</evidence>
<gene>
    <name evidence="2" type="ORF">SAMN05443292_1136</name>
</gene>
<dbReference type="EMBL" id="FOQT01000002">
    <property type="protein sequence ID" value="SFI05820.1"/>
    <property type="molecule type" value="Genomic_DNA"/>
</dbReference>
<dbReference type="RefSeq" id="WP_090079186.1">
    <property type="nucleotide sequence ID" value="NZ_FOQT01000002.1"/>
</dbReference>
<proteinExistence type="predicted"/>
<dbReference type="OrthoDB" id="1269055at2"/>
<dbReference type="STRING" id="1125876.SAMN05443292_1136"/>
<dbReference type="SMART" id="SM00341">
    <property type="entry name" value="HRDC"/>
    <property type="match status" value="1"/>
</dbReference>
<evidence type="ECO:0000313" key="3">
    <source>
        <dbReference type="Proteomes" id="UP000198931"/>
    </source>
</evidence>
<dbReference type="PROSITE" id="PS50967">
    <property type="entry name" value="HRDC"/>
    <property type="match status" value="1"/>
</dbReference>
<protein>
    <submittedName>
        <fullName evidence="2">HRDC domain-containing protein</fullName>
    </submittedName>
</protein>
<dbReference type="GO" id="GO:0000166">
    <property type="term" value="F:nucleotide binding"/>
    <property type="evidence" value="ECO:0007669"/>
    <property type="project" value="InterPro"/>
</dbReference>
<dbReference type="InterPro" id="IPR010997">
    <property type="entry name" value="HRDC-like_sf"/>
</dbReference>
<dbReference type="SUPFAM" id="SSF47819">
    <property type="entry name" value="HRDC-like"/>
    <property type="match status" value="1"/>
</dbReference>